<dbReference type="Proteomes" id="UP000059188">
    <property type="component" value="Unassembled WGS sequence"/>
</dbReference>
<protein>
    <submittedName>
        <fullName evidence="1">Uncharacterized protein</fullName>
    </submittedName>
</protein>
<accession>A0A0B7G0B3</accession>
<dbReference type="EMBL" id="LN679105">
    <property type="protein sequence ID" value="CEL61943.1"/>
    <property type="molecule type" value="Genomic_DNA"/>
</dbReference>
<evidence type="ECO:0000313" key="2">
    <source>
        <dbReference type="Proteomes" id="UP000059188"/>
    </source>
</evidence>
<evidence type="ECO:0000313" key="1">
    <source>
        <dbReference type="EMBL" id="CEL61943.1"/>
    </source>
</evidence>
<dbReference type="AlphaFoldDB" id="A0A0B7G0B3"/>
<proteinExistence type="predicted"/>
<keyword evidence="2" id="KW-1185">Reference proteome</keyword>
<name>A0A0B7G0B3_THACB</name>
<organism evidence="1 2">
    <name type="scientific">Thanatephorus cucumeris (strain AG1-IB / isolate 7/3/14)</name>
    <name type="common">Lettuce bottom rot fungus</name>
    <name type="synonym">Rhizoctonia solani</name>
    <dbReference type="NCBI Taxonomy" id="1108050"/>
    <lineage>
        <taxon>Eukaryota</taxon>
        <taxon>Fungi</taxon>
        <taxon>Dikarya</taxon>
        <taxon>Basidiomycota</taxon>
        <taxon>Agaricomycotina</taxon>
        <taxon>Agaricomycetes</taxon>
        <taxon>Cantharellales</taxon>
        <taxon>Ceratobasidiaceae</taxon>
        <taxon>Rhizoctonia</taxon>
        <taxon>Rhizoctonia solani AG-1</taxon>
    </lineage>
</organism>
<reference evidence="1 2" key="1">
    <citation type="submission" date="2014-11" db="EMBL/GenBank/DDBJ databases">
        <authorList>
            <person name="Wibberg Daniel"/>
        </authorList>
    </citation>
    <scope>NUCLEOTIDE SEQUENCE [LARGE SCALE GENOMIC DNA]</scope>
    <source>
        <strain evidence="1">Rhizoctonia solani AG1-IB 7/3/14</strain>
    </source>
</reference>
<sequence>MSHSPTTILSPPPNITLLLWYNPNKSTHPRSTYITPQSVRPPISSRFNRSPPVFRALPPGTQFVNDAETKKLDLVDNMCNIVHISRLKEVRHYGSGERRPCLVLWRS</sequence>
<gene>
    <name evidence="1" type="ORF">RSOLAG1IB_04693</name>
</gene>